<evidence type="ECO:0000313" key="3">
    <source>
        <dbReference type="EMBL" id="UTR81681.1"/>
    </source>
</evidence>
<sequence>MTSTIPQFDHAVRATTDRLRPVMAGFRPYERAHDGLLSALGTELFASMPRRDQRTKGMAYLQGLLEAEGRKSIRNIAALFGGDATEQSLHHFIVSSTWDWTPVRRALAQYVERVTQPQAYVVRPLIIRRAGETSVGVERRFVPALGQVVNAQQAVGVWAAAPDWSSPLNWRLQLSPRWLADRRHRRQTDIPDSEVPESLDQCSVKAYQELIKKSRLPIRPVVMDAQETDVAAVVGWLRAADTPMLLRIDGTQRLTVEEPAFPRRGVSMTAQQIMSLVWHMRRPGRRPGEGHTSPGPVVAVRVTLSHAARREGRSDSSLVLMGVAEHGHWPAELWLTDLTTSSVGELLQLASYARRVERDTKEVADRVGIRDFSGRSFAGWHRHTTLASAAHAVAMLSDRAEPRLLTGTG</sequence>
<accession>A0AAD0Q2U4</accession>
<dbReference type="Proteomes" id="UP001058236">
    <property type="component" value="Chromosome"/>
</dbReference>
<dbReference type="EMBL" id="CP101397">
    <property type="protein sequence ID" value="UTR81681.1"/>
    <property type="molecule type" value="Genomic_DNA"/>
</dbReference>
<dbReference type="Pfam" id="PF13546">
    <property type="entry name" value="DDE_5"/>
    <property type="match status" value="1"/>
</dbReference>
<dbReference type="RefSeq" id="WP_114930660.1">
    <property type="nucleotide sequence ID" value="NZ_BMSP01000004.1"/>
</dbReference>
<dbReference type="EMBL" id="CP030930">
    <property type="protein sequence ID" value="AXI71338.1"/>
    <property type="molecule type" value="Genomic_DNA"/>
</dbReference>
<dbReference type="GeneID" id="97757961"/>
<name>A0AAD0Q2U4_9ACTN</name>
<evidence type="ECO:0000259" key="1">
    <source>
        <dbReference type="Pfam" id="PF13546"/>
    </source>
</evidence>
<gene>
    <name evidence="2" type="ORF">DTW94_08480</name>
    <name evidence="3" type="ORF">NLU04_25970</name>
</gene>
<keyword evidence="5" id="KW-1185">Reference proteome</keyword>
<dbReference type="PANTHER" id="PTHR33627">
    <property type="entry name" value="TRANSPOSASE"/>
    <property type="match status" value="1"/>
</dbReference>
<dbReference type="PANTHER" id="PTHR33627:SF1">
    <property type="entry name" value="TRANSPOSASE"/>
    <property type="match status" value="1"/>
</dbReference>
<reference evidence="2 4" key="1">
    <citation type="submission" date="2018-07" db="EMBL/GenBank/DDBJ databases">
        <title>Complete genome sequence of soil actinomycete Streptomyces cavourensis tj430.</title>
        <authorList>
            <person name="Wang P."/>
            <person name="Huang Y."/>
        </authorList>
    </citation>
    <scope>NUCLEOTIDE SEQUENCE [LARGE SCALE GENOMIC DNA]</scope>
    <source>
        <strain evidence="2 4">TJ430</strain>
    </source>
</reference>
<feature type="domain" description="Transposase IS701-like DDE" evidence="1">
    <location>
        <begin position="43"/>
        <end position="260"/>
    </location>
</feature>
<evidence type="ECO:0000313" key="2">
    <source>
        <dbReference type="EMBL" id="AXI71338.1"/>
    </source>
</evidence>
<dbReference type="InterPro" id="IPR038721">
    <property type="entry name" value="IS701-like_DDE_dom"/>
</dbReference>
<evidence type="ECO:0000313" key="4">
    <source>
        <dbReference type="Proteomes" id="UP000253779"/>
    </source>
</evidence>
<protein>
    <submittedName>
        <fullName evidence="2">Transposase</fullName>
    </submittedName>
</protein>
<reference evidence="3" key="2">
    <citation type="submission" date="2022-07" db="EMBL/GenBank/DDBJ databases">
        <title>Genomic of Streptomyces cavourensis F2.</title>
        <authorList>
            <person name="Hu S."/>
            <person name="Liang W."/>
        </authorList>
    </citation>
    <scope>NUCLEOTIDE SEQUENCE</scope>
    <source>
        <strain evidence="3">F2</strain>
    </source>
</reference>
<organism evidence="2 4">
    <name type="scientific">Streptomyces cavourensis</name>
    <dbReference type="NCBI Taxonomy" id="67258"/>
    <lineage>
        <taxon>Bacteria</taxon>
        <taxon>Bacillati</taxon>
        <taxon>Actinomycetota</taxon>
        <taxon>Actinomycetes</taxon>
        <taxon>Kitasatosporales</taxon>
        <taxon>Streptomycetaceae</taxon>
        <taxon>Streptomyces</taxon>
    </lineage>
</organism>
<dbReference type="InterPro" id="IPR039365">
    <property type="entry name" value="IS701-like"/>
</dbReference>
<evidence type="ECO:0000313" key="5">
    <source>
        <dbReference type="Proteomes" id="UP001058236"/>
    </source>
</evidence>
<dbReference type="Proteomes" id="UP000253779">
    <property type="component" value="Chromosome"/>
</dbReference>
<proteinExistence type="predicted"/>
<dbReference type="AlphaFoldDB" id="A0AAD0Q2U4"/>